<dbReference type="InterPro" id="IPR000086">
    <property type="entry name" value="NUDIX_hydrolase_dom"/>
</dbReference>
<dbReference type="InterPro" id="IPR015797">
    <property type="entry name" value="NUDIX_hydrolase-like_dom_sf"/>
</dbReference>
<dbReference type="Gene3D" id="3.90.79.10">
    <property type="entry name" value="Nucleoside Triphosphate Pyrophosphohydrolase"/>
    <property type="match status" value="1"/>
</dbReference>
<keyword evidence="2 4" id="KW-0378">Hydrolase</keyword>
<organism evidence="4 5">
    <name type="scientific">Sulfobacillus harzensis</name>
    <dbReference type="NCBI Taxonomy" id="2729629"/>
    <lineage>
        <taxon>Bacteria</taxon>
        <taxon>Bacillati</taxon>
        <taxon>Bacillota</taxon>
        <taxon>Clostridia</taxon>
        <taxon>Eubacteriales</taxon>
        <taxon>Clostridiales Family XVII. Incertae Sedis</taxon>
        <taxon>Sulfobacillus</taxon>
    </lineage>
</organism>
<dbReference type="Proteomes" id="UP000533476">
    <property type="component" value="Unassembled WGS sequence"/>
</dbReference>
<comment type="cofactor">
    <cofactor evidence="1">
        <name>Mg(2+)</name>
        <dbReference type="ChEBI" id="CHEBI:18420"/>
    </cofactor>
</comment>
<feature type="domain" description="Nudix hydrolase" evidence="3">
    <location>
        <begin position="4"/>
        <end position="135"/>
    </location>
</feature>
<dbReference type="CDD" id="cd02883">
    <property type="entry name" value="NUDIX_Hydrolase"/>
    <property type="match status" value="1"/>
</dbReference>
<protein>
    <submittedName>
        <fullName evidence="4">NUDIX hydrolase</fullName>
    </submittedName>
</protein>
<dbReference type="PANTHER" id="PTHR43046:SF14">
    <property type="entry name" value="MUTT_NUDIX FAMILY PROTEIN"/>
    <property type="match status" value="1"/>
</dbReference>
<dbReference type="Pfam" id="PF00293">
    <property type="entry name" value="NUDIX"/>
    <property type="match status" value="1"/>
</dbReference>
<gene>
    <name evidence="4" type="ORF">HIJ39_00660</name>
</gene>
<dbReference type="RefSeq" id="WP_169095637.1">
    <property type="nucleotide sequence ID" value="NZ_JABBVZ010000001.1"/>
</dbReference>
<dbReference type="PROSITE" id="PS51462">
    <property type="entry name" value="NUDIX"/>
    <property type="match status" value="1"/>
</dbReference>
<accession>A0A7Y0Q130</accession>
<dbReference type="SUPFAM" id="SSF55811">
    <property type="entry name" value="Nudix"/>
    <property type="match status" value="1"/>
</dbReference>
<evidence type="ECO:0000313" key="5">
    <source>
        <dbReference type="Proteomes" id="UP000533476"/>
    </source>
</evidence>
<dbReference type="PRINTS" id="PR00502">
    <property type="entry name" value="NUDIXFAMILY"/>
</dbReference>
<evidence type="ECO:0000256" key="2">
    <source>
        <dbReference type="ARBA" id="ARBA00022801"/>
    </source>
</evidence>
<dbReference type="PANTHER" id="PTHR43046">
    <property type="entry name" value="GDP-MANNOSE MANNOSYL HYDROLASE"/>
    <property type="match status" value="1"/>
</dbReference>
<comment type="caution">
    <text evidence="4">The sequence shown here is derived from an EMBL/GenBank/DDBJ whole genome shotgun (WGS) entry which is preliminary data.</text>
</comment>
<sequence length="179" mass="20008">METIRIGVVGLCIRSRDRSVLMAKHRRTINQASWGLPGGGVELGELPHDAMQREWHEELGVPLTSTDLIAISHRADPNQTSILYVFQVACDWRQMSIDGDEVLGYGWISPKRLRVLRGRQQLISSRDAFLVDYILRGGPLSVIPATEYQAPGDIYRGLKRTAFYVGGYQDMSPKAPTSP</sequence>
<evidence type="ECO:0000256" key="1">
    <source>
        <dbReference type="ARBA" id="ARBA00001946"/>
    </source>
</evidence>
<evidence type="ECO:0000259" key="3">
    <source>
        <dbReference type="PROSITE" id="PS51462"/>
    </source>
</evidence>
<dbReference type="InterPro" id="IPR020476">
    <property type="entry name" value="Nudix_hydrolase"/>
</dbReference>
<name>A0A7Y0Q130_9FIRM</name>
<proteinExistence type="predicted"/>
<dbReference type="AlphaFoldDB" id="A0A7Y0Q130"/>
<dbReference type="GO" id="GO:0016787">
    <property type="term" value="F:hydrolase activity"/>
    <property type="evidence" value="ECO:0007669"/>
    <property type="project" value="UniProtKB-KW"/>
</dbReference>
<keyword evidence="5" id="KW-1185">Reference proteome</keyword>
<evidence type="ECO:0000313" key="4">
    <source>
        <dbReference type="EMBL" id="NMP20870.1"/>
    </source>
</evidence>
<reference evidence="4 5" key="1">
    <citation type="submission" date="2020-04" db="EMBL/GenBank/DDBJ databases">
        <authorList>
            <person name="Zhang R."/>
            <person name="Schippers A."/>
        </authorList>
    </citation>
    <scope>NUCLEOTIDE SEQUENCE [LARGE SCALE GENOMIC DNA]</scope>
    <source>
        <strain evidence="4 5">DSM 109850</strain>
    </source>
</reference>
<dbReference type="EMBL" id="JABBVZ010000001">
    <property type="protein sequence ID" value="NMP20870.1"/>
    <property type="molecule type" value="Genomic_DNA"/>
</dbReference>